<sequence length="35" mass="3921">MALAKHSKPHGSLLFLRDYVIEVTPIKVHYVAKAS</sequence>
<protein>
    <submittedName>
        <fullName evidence="1">Uncharacterized protein</fullName>
    </submittedName>
</protein>
<comment type="caution">
    <text evidence="1">The sequence shown here is derived from an EMBL/GenBank/DDBJ whole genome shotgun (WGS) entry which is preliminary data.</text>
</comment>
<reference evidence="2" key="1">
    <citation type="submission" date="2013-09" db="EMBL/GenBank/DDBJ databases">
        <title>Corchorus olitorius genome sequencing.</title>
        <authorList>
            <person name="Alam M."/>
            <person name="Haque M.S."/>
            <person name="Islam M.S."/>
            <person name="Emdad E.M."/>
            <person name="Islam M.M."/>
            <person name="Ahmed B."/>
            <person name="Halim A."/>
            <person name="Hossen Q.M.M."/>
            <person name="Hossain M.Z."/>
            <person name="Ahmed R."/>
            <person name="Khan M.M."/>
            <person name="Islam R."/>
            <person name="Rashid M.M."/>
            <person name="Khan S.A."/>
            <person name="Rahman M.S."/>
            <person name="Alam M."/>
            <person name="Yahiya A.S."/>
            <person name="Khan M.S."/>
            <person name="Azam M.S."/>
            <person name="Haque T."/>
            <person name="Lashkar M.Z.H."/>
            <person name="Akhand A.I."/>
            <person name="Morshed G."/>
            <person name="Roy S."/>
            <person name="Uddin K.S."/>
            <person name="Rabeya T."/>
            <person name="Hossain A.S."/>
            <person name="Chowdhury A."/>
            <person name="Snigdha A.R."/>
            <person name="Mortoza M.S."/>
            <person name="Matin S.A."/>
            <person name="Hoque S.M.E."/>
            <person name="Islam M.K."/>
            <person name="Roy D.K."/>
            <person name="Haider R."/>
            <person name="Moosa M.M."/>
            <person name="Elias S.M."/>
            <person name="Hasan A.M."/>
            <person name="Jahan S."/>
            <person name="Shafiuddin M."/>
            <person name="Mahmood N."/>
            <person name="Shommy N.S."/>
        </authorList>
    </citation>
    <scope>NUCLEOTIDE SEQUENCE [LARGE SCALE GENOMIC DNA]</scope>
    <source>
        <strain evidence="2">cv. O-4</strain>
    </source>
</reference>
<evidence type="ECO:0000313" key="1">
    <source>
        <dbReference type="EMBL" id="OMO89857.1"/>
    </source>
</evidence>
<accession>A0A1R3J4U8</accession>
<gene>
    <name evidence="1" type="ORF">COLO4_19566</name>
</gene>
<name>A0A1R3J4U8_9ROSI</name>
<dbReference type="Proteomes" id="UP000187203">
    <property type="component" value="Unassembled WGS sequence"/>
</dbReference>
<dbReference type="AlphaFoldDB" id="A0A1R3J4U8"/>
<organism evidence="1 2">
    <name type="scientific">Corchorus olitorius</name>
    <dbReference type="NCBI Taxonomy" id="93759"/>
    <lineage>
        <taxon>Eukaryota</taxon>
        <taxon>Viridiplantae</taxon>
        <taxon>Streptophyta</taxon>
        <taxon>Embryophyta</taxon>
        <taxon>Tracheophyta</taxon>
        <taxon>Spermatophyta</taxon>
        <taxon>Magnoliopsida</taxon>
        <taxon>eudicotyledons</taxon>
        <taxon>Gunneridae</taxon>
        <taxon>Pentapetalae</taxon>
        <taxon>rosids</taxon>
        <taxon>malvids</taxon>
        <taxon>Malvales</taxon>
        <taxon>Malvaceae</taxon>
        <taxon>Grewioideae</taxon>
        <taxon>Apeibeae</taxon>
        <taxon>Corchorus</taxon>
    </lineage>
</organism>
<dbReference type="EMBL" id="AWUE01016654">
    <property type="protein sequence ID" value="OMO89857.1"/>
    <property type="molecule type" value="Genomic_DNA"/>
</dbReference>
<evidence type="ECO:0000313" key="2">
    <source>
        <dbReference type="Proteomes" id="UP000187203"/>
    </source>
</evidence>
<proteinExistence type="predicted"/>
<keyword evidence="2" id="KW-1185">Reference proteome</keyword>